<dbReference type="EMBL" id="CAESGF010000018">
    <property type="protein sequence ID" value="CAB4364795.1"/>
    <property type="molecule type" value="Genomic_DNA"/>
</dbReference>
<dbReference type="EMBL" id="CAFBMT010000034">
    <property type="protein sequence ID" value="CAB4957131.1"/>
    <property type="molecule type" value="Genomic_DNA"/>
</dbReference>
<feature type="transmembrane region" description="Helical" evidence="1">
    <location>
        <begin position="150"/>
        <end position="174"/>
    </location>
</feature>
<gene>
    <name evidence="3" type="ORF">UFOPK2656_03415</name>
    <name evidence="4" type="ORF">UFOPK3099_00322</name>
    <name evidence="5" type="ORF">UFOPK3651_03263</name>
    <name evidence="2" type="ORF">UFOPK4189_02555</name>
</gene>
<proteinExistence type="predicted"/>
<name>A0A6J6Y4A9_9ZZZZ</name>
<dbReference type="EMBL" id="CAFAAV010000014">
    <property type="protein sequence ID" value="CAB4804431.1"/>
    <property type="molecule type" value="Genomic_DNA"/>
</dbReference>
<evidence type="ECO:0000313" key="2">
    <source>
        <dbReference type="EMBL" id="CAB4364795.1"/>
    </source>
</evidence>
<feature type="transmembrane region" description="Helical" evidence="1">
    <location>
        <begin position="53"/>
        <end position="74"/>
    </location>
</feature>
<accession>A0A6J6Y4A9</accession>
<dbReference type="EMBL" id="CAEZYF010000038">
    <property type="protein sequence ID" value="CAB4748891.1"/>
    <property type="molecule type" value="Genomic_DNA"/>
</dbReference>
<keyword evidence="1" id="KW-0812">Transmembrane</keyword>
<reference evidence="4" key="1">
    <citation type="submission" date="2020-05" db="EMBL/GenBank/DDBJ databases">
        <authorList>
            <person name="Chiriac C."/>
            <person name="Salcher M."/>
            <person name="Ghai R."/>
            <person name="Kavagutti S V."/>
        </authorList>
    </citation>
    <scope>NUCLEOTIDE SEQUENCE</scope>
</reference>
<organism evidence="4">
    <name type="scientific">freshwater metagenome</name>
    <dbReference type="NCBI Taxonomy" id="449393"/>
    <lineage>
        <taxon>unclassified sequences</taxon>
        <taxon>metagenomes</taxon>
        <taxon>ecological metagenomes</taxon>
    </lineage>
</organism>
<keyword evidence="1" id="KW-0472">Membrane</keyword>
<keyword evidence="1" id="KW-1133">Transmembrane helix</keyword>
<evidence type="ECO:0000256" key="1">
    <source>
        <dbReference type="SAM" id="Phobius"/>
    </source>
</evidence>
<dbReference type="AlphaFoldDB" id="A0A6J6Y4A9"/>
<evidence type="ECO:0000313" key="5">
    <source>
        <dbReference type="EMBL" id="CAB4957131.1"/>
    </source>
</evidence>
<feature type="transmembrane region" description="Helical" evidence="1">
    <location>
        <begin position="21"/>
        <end position="47"/>
    </location>
</feature>
<evidence type="ECO:0000313" key="3">
    <source>
        <dbReference type="EMBL" id="CAB4748891.1"/>
    </source>
</evidence>
<protein>
    <submittedName>
        <fullName evidence="4">Unannotated protein</fullName>
    </submittedName>
</protein>
<evidence type="ECO:0000313" key="4">
    <source>
        <dbReference type="EMBL" id="CAB4804431.1"/>
    </source>
</evidence>
<sequence>MVSDFVARRASDGLQLTLRRLTSLAAGIAMMAFAIGAATFATGVWVFGSGSTGWFIVGGLLAFGPALAAIVATLRVRRTAHHAPQLLDEVHSFTGATGSSADVLLDYDSGQPVAMTAKNLSSLRSDLEQRSKEFPALTSAVKAITTVPKLIALAVPGTIAAGALGTVLLLVGLLS</sequence>